<dbReference type="Proteomes" id="UP000032266">
    <property type="component" value="Chromosome"/>
</dbReference>
<dbReference type="RefSeq" id="WP_044616702.1">
    <property type="nucleotide sequence ID" value="NZ_CP007142.1"/>
</dbReference>
<feature type="transmembrane region" description="Helical" evidence="1">
    <location>
        <begin position="101"/>
        <end position="121"/>
    </location>
</feature>
<organism evidence="2 3">
    <name type="scientific">Gynuella sunshinyii YC6258</name>
    <dbReference type="NCBI Taxonomy" id="1445510"/>
    <lineage>
        <taxon>Bacteria</taxon>
        <taxon>Pseudomonadati</taxon>
        <taxon>Pseudomonadota</taxon>
        <taxon>Gammaproteobacteria</taxon>
        <taxon>Oceanospirillales</taxon>
        <taxon>Saccharospirillaceae</taxon>
        <taxon>Gynuella</taxon>
    </lineage>
</organism>
<dbReference type="NCBIfam" id="NF037970">
    <property type="entry name" value="vanZ_1"/>
    <property type="match status" value="1"/>
</dbReference>
<accession>A0A0C5VIK3</accession>
<evidence type="ECO:0000313" key="2">
    <source>
        <dbReference type="EMBL" id="AJQ94096.1"/>
    </source>
</evidence>
<dbReference type="EMBL" id="CP007142">
    <property type="protein sequence ID" value="AJQ94096.1"/>
    <property type="molecule type" value="Genomic_DNA"/>
</dbReference>
<protein>
    <submittedName>
        <fullName evidence="2">Putative integral membrane protein</fullName>
    </submittedName>
</protein>
<proteinExistence type="predicted"/>
<dbReference type="STRING" id="1445510.YC6258_02052"/>
<dbReference type="OrthoDB" id="532191at2"/>
<keyword evidence="3" id="KW-1185">Reference proteome</keyword>
<dbReference type="HOGENOM" id="CLU_144741_1_0_6"/>
<gene>
    <name evidence="2" type="ORF">YC6258_02052</name>
</gene>
<dbReference type="PANTHER" id="PTHR28008:SF1">
    <property type="entry name" value="DOMAIN PROTEIN, PUTATIVE (AFU_ORTHOLOGUE AFUA_3G10980)-RELATED"/>
    <property type="match status" value="1"/>
</dbReference>
<evidence type="ECO:0000256" key="1">
    <source>
        <dbReference type="SAM" id="Phobius"/>
    </source>
</evidence>
<feature type="transmembrane region" description="Helical" evidence="1">
    <location>
        <begin position="73"/>
        <end position="95"/>
    </location>
</feature>
<reference evidence="2 3" key="1">
    <citation type="submission" date="2014-01" db="EMBL/GenBank/DDBJ databases">
        <title>Full genme sequencing of cellulolytic bacterium Gynuella sunshinyii YC6258T gen. nov., sp. nov.</title>
        <authorList>
            <person name="Khan H."/>
            <person name="Chung E.J."/>
            <person name="Chung Y.R."/>
        </authorList>
    </citation>
    <scope>NUCLEOTIDE SEQUENCE [LARGE SCALE GENOMIC DNA]</scope>
    <source>
        <strain evidence="2 3">YC6258</strain>
    </source>
</reference>
<keyword evidence="1" id="KW-0472">Membrane</keyword>
<feature type="transmembrane region" description="Helical" evidence="1">
    <location>
        <begin position="5"/>
        <end position="23"/>
    </location>
</feature>
<dbReference type="AlphaFoldDB" id="A0A0C5VIK3"/>
<keyword evidence="1" id="KW-0812">Transmembrane</keyword>
<feature type="transmembrane region" description="Helical" evidence="1">
    <location>
        <begin position="43"/>
        <end position="61"/>
    </location>
</feature>
<name>A0A0C5VIK3_9GAMM</name>
<dbReference type="PANTHER" id="PTHR28008">
    <property type="entry name" value="DOMAIN PROTEIN, PUTATIVE (AFU_ORTHOLOGUE AFUA_3G10980)-RELATED"/>
    <property type="match status" value="1"/>
</dbReference>
<sequence>MQKIIILITLLFVLFIARIIFLADTGGDSIFFDLGKAVPYGDKVAHFCLYGLLTLLVNWAFQFRQLSLYRWRPYLGSILVVVFAVLEELSQGWFPTRTLDIVDLLADAAGITVFSVISFWLQRTQQRYREN</sequence>
<keyword evidence="1" id="KW-1133">Transmembrane helix</keyword>
<dbReference type="KEGG" id="gsn:YC6258_02052"/>
<evidence type="ECO:0000313" key="3">
    <source>
        <dbReference type="Proteomes" id="UP000032266"/>
    </source>
</evidence>